<evidence type="ECO:0000256" key="1">
    <source>
        <dbReference type="ARBA" id="ARBA00022737"/>
    </source>
</evidence>
<comment type="caution">
    <text evidence="4">The sequence shown here is derived from an EMBL/GenBank/DDBJ whole genome shotgun (WGS) entry which is preliminary data.</text>
</comment>
<protein>
    <recommendedName>
        <fullName evidence="3">Disease resistance R13L4/SHOC-2-like LRR domain-containing protein</fullName>
    </recommendedName>
</protein>
<dbReference type="PANTHER" id="PTHR33463">
    <property type="entry name" value="NB-ARC DOMAIN-CONTAINING PROTEIN-RELATED"/>
    <property type="match status" value="1"/>
</dbReference>
<dbReference type="InterPro" id="IPR032675">
    <property type="entry name" value="LRR_dom_sf"/>
</dbReference>
<name>A0A8S9IRX6_BRACR</name>
<evidence type="ECO:0000259" key="3">
    <source>
        <dbReference type="Pfam" id="PF23598"/>
    </source>
</evidence>
<accession>A0A8S9IRX6</accession>
<proteinExistence type="predicted"/>
<dbReference type="Gene3D" id="3.80.10.10">
    <property type="entry name" value="Ribonuclease Inhibitor"/>
    <property type="match status" value="1"/>
</dbReference>
<dbReference type="Pfam" id="PF23598">
    <property type="entry name" value="LRR_14"/>
    <property type="match status" value="1"/>
</dbReference>
<dbReference type="InterPro" id="IPR050905">
    <property type="entry name" value="Plant_NBS-LRR"/>
</dbReference>
<dbReference type="SUPFAM" id="SSF52058">
    <property type="entry name" value="L domain-like"/>
    <property type="match status" value="1"/>
</dbReference>
<keyword evidence="2" id="KW-0611">Plant defense</keyword>
<feature type="domain" description="Disease resistance R13L4/SHOC-2-like LRR" evidence="3">
    <location>
        <begin position="106"/>
        <end position="394"/>
    </location>
</feature>
<dbReference type="PANTHER" id="PTHR33463:SF220">
    <property type="entry name" value="NB-ARC DOMAIN-CONTAINING PROTEIN"/>
    <property type="match status" value="1"/>
</dbReference>
<dbReference type="InterPro" id="IPR055414">
    <property type="entry name" value="LRR_R13L4/SHOC2-like"/>
</dbReference>
<gene>
    <name evidence="4" type="ORF">F2Q70_00001182</name>
</gene>
<evidence type="ECO:0000256" key="2">
    <source>
        <dbReference type="ARBA" id="ARBA00022821"/>
    </source>
</evidence>
<sequence length="451" mass="51480">MGEEGSHERIYKDELVNYLIFEGVIDGDQGIEKAENQAYEIIGTLIRASLLIEDERRALYQVYMHDVVREMALWIASDFGKQKDNFIVRGRAGLCETPKVKNWNVVRRMSLMSNKIADLSGIPECLHLTKLLMQKNEALSKISNGFFRFMSKLVVLDLSYNRNLSELPAQISDLVSLQYLNMSKTNIECLPLGFRELKKLRYLNLEFTWNLSSIVGISSLLDLKVLRLRGSGVSLDVSTVEELQVLEQLEILTLGIGYDSGLVQFLSSHRLISCIRDLEISGLQLESSGISFSTTMNNLQYLEFLGCTISEIKIDLTYSPLRNLMSPCFLSLSHVYVQGCKILRELTWLMFAPSLTYIDVEFSEQLEYIISKEKASVELKNIYWSSLPFPCLKTIIATGCPNLKRLPLNSKSGLEGEKELIIRYREKEWIEGVEWEDEATKTRFLPSCVKV</sequence>
<reference evidence="4" key="1">
    <citation type="submission" date="2019-12" db="EMBL/GenBank/DDBJ databases">
        <title>Genome sequencing and annotation of Brassica cretica.</title>
        <authorList>
            <person name="Studholme D.J."/>
            <person name="Sarris P.F."/>
        </authorList>
    </citation>
    <scope>NUCLEOTIDE SEQUENCE</scope>
    <source>
        <strain evidence="4">PFS-102/07</strain>
        <tissue evidence="4">Leaf</tissue>
    </source>
</reference>
<evidence type="ECO:0000313" key="4">
    <source>
        <dbReference type="EMBL" id="KAF2572183.1"/>
    </source>
</evidence>
<keyword evidence="1" id="KW-0677">Repeat</keyword>
<organism evidence="4">
    <name type="scientific">Brassica cretica</name>
    <name type="common">Mustard</name>
    <dbReference type="NCBI Taxonomy" id="69181"/>
    <lineage>
        <taxon>Eukaryota</taxon>
        <taxon>Viridiplantae</taxon>
        <taxon>Streptophyta</taxon>
        <taxon>Embryophyta</taxon>
        <taxon>Tracheophyta</taxon>
        <taxon>Spermatophyta</taxon>
        <taxon>Magnoliopsida</taxon>
        <taxon>eudicotyledons</taxon>
        <taxon>Gunneridae</taxon>
        <taxon>Pentapetalae</taxon>
        <taxon>rosids</taxon>
        <taxon>malvids</taxon>
        <taxon>Brassicales</taxon>
        <taxon>Brassicaceae</taxon>
        <taxon>Brassiceae</taxon>
        <taxon>Brassica</taxon>
    </lineage>
</organism>
<dbReference type="EMBL" id="QGKY02001015">
    <property type="protein sequence ID" value="KAF2572183.1"/>
    <property type="molecule type" value="Genomic_DNA"/>
</dbReference>
<dbReference type="AlphaFoldDB" id="A0A8S9IRX6"/>